<keyword evidence="3" id="KW-1185">Reference proteome</keyword>
<organism evidence="2 3">
    <name type="scientific">Legionella bononiensis</name>
    <dbReference type="NCBI Taxonomy" id="2793102"/>
    <lineage>
        <taxon>Bacteria</taxon>
        <taxon>Pseudomonadati</taxon>
        <taxon>Pseudomonadota</taxon>
        <taxon>Gammaproteobacteria</taxon>
        <taxon>Legionellales</taxon>
        <taxon>Legionellaceae</taxon>
        <taxon>Legionella</taxon>
    </lineage>
</organism>
<protein>
    <submittedName>
        <fullName evidence="2">MEDS domain-containing protein</fullName>
    </submittedName>
</protein>
<evidence type="ECO:0000313" key="3">
    <source>
        <dbReference type="Proteomes" id="UP000809910"/>
    </source>
</evidence>
<dbReference type="RefSeq" id="WP_203111787.1">
    <property type="nucleotide sequence ID" value="NZ_JADOBG010000022.1"/>
</dbReference>
<dbReference type="Proteomes" id="UP000809910">
    <property type="component" value="Unassembled WGS sequence"/>
</dbReference>
<reference evidence="2 3" key="1">
    <citation type="submission" date="2020-12" db="EMBL/GenBank/DDBJ databases">
        <title>WGS of Legionella: environmental sample.</title>
        <authorList>
            <person name="Cristino S."/>
            <person name="Girolamini L."/>
            <person name="Salaris S."/>
            <person name="Pascale M.R."/>
            <person name="Mazzotta M."/>
            <person name="Orsini M."/>
            <person name="Grottola A."/>
        </authorList>
    </citation>
    <scope>NUCLEOTIDE SEQUENCE [LARGE SCALE GENOMIC DNA]</scope>
    <source>
        <strain evidence="2 3">30cs62</strain>
    </source>
</reference>
<proteinExistence type="predicted"/>
<comment type="caution">
    <text evidence="2">The sequence shown here is derived from an EMBL/GenBank/DDBJ whole genome shotgun (WGS) entry which is preliminary data.</text>
</comment>
<evidence type="ECO:0000313" key="2">
    <source>
        <dbReference type="EMBL" id="MBL7526747.1"/>
    </source>
</evidence>
<name>A0ABS1WBL3_9GAMM</name>
<evidence type="ECO:0000259" key="1">
    <source>
        <dbReference type="Pfam" id="PF14417"/>
    </source>
</evidence>
<sequence>MSGTHQDISLGFSHRRFAGGAHMCMLYRDETERRGVISKYIESGLLNDEKIGYFVDTMKPEEVKSWLAELGVEVPEGKQITISPASSTYCPHNIFVPEVMLENLRRYHEQSIAEGFSGARLSGEMTWSLRNIPGSERLIEYEALINTILKTHPIAALCQYDATKFDGGLLFDILQVHPLMVVHGQIVENPAYIRPEEFLKEYHNRA</sequence>
<gene>
    <name evidence="2" type="ORF">I5282_09205</name>
</gene>
<dbReference type="EMBL" id="JADWVN010000017">
    <property type="protein sequence ID" value="MBL7526747.1"/>
    <property type="molecule type" value="Genomic_DNA"/>
</dbReference>
<dbReference type="InterPro" id="IPR025847">
    <property type="entry name" value="MEDS_domain"/>
</dbReference>
<accession>A0ABS1WBL3</accession>
<feature type="domain" description="MEDS" evidence="1">
    <location>
        <begin position="22"/>
        <end position="178"/>
    </location>
</feature>
<dbReference type="Pfam" id="PF14417">
    <property type="entry name" value="MEDS"/>
    <property type="match status" value="1"/>
</dbReference>